<name>A0A450SL19_9GAMM</name>
<reference evidence="2" key="1">
    <citation type="submission" date="2019-02" db="EMBL/GenBank/DDBJ databases">
        <authorList>
            <person name="Gruber-Vodicka R. H."/>
            <person name="Seah K. B. B."/>
        </authorList>
    </citation>
    <scope>NUCLEOTIDE SEQUENCE</scope>
    <source>
        <strain evidence="2">BECK_DK161</strain>
        <strain evidence="3">BECK_DK47</strain>
    </source>
</reference>
<keyword evidence="2" id="KW-0548">Nucleotidyltransferase</keyword>
<proteinExistence type="predicted"/>
<dbReference type="InterPro" id="IPR053177">
    <property type="entry name" value="ADP-glucose_phosphorylase"/>
</dbReference>
<dbReference type="PANTHER" id="PTHR42763:SF2">
    <property type="entry name" value="ADP-GLUCOSE PHOSPHORYLASE"/>
    <property type="match status" value="1"/>
</dbReference>
<dbReference type="InterPro" id="IPR036265">
    <property type="entry name" value="HIT-like_sf"/>
</dbReference>
<evidence type="ECO:0000313" key="3">
    <source>
        <dbReference type="EMBL" id="VFJ55839.1"/>
    </source>
</evidence>
<evidence type="ECO:0000259" key="1">
    <source>
        <dbReference type="Pfam" id="PF16268"/>
    </source>
</evidence>
<dbReference type="AlphaFoldDB" id="A0A450SL19"/>
<dbReference type="GO" id="GO:0016779">
    <property type="term" value="F:nucleotidyltransferase activity"/>
    <property type="evidence" value="ECO:0007669"/>
    <property type="project" value="UniProtKB-KW"/>
</dbReference>
<organism evidence="2">
    <name type="scientific">Candidatus Kentrum sp. DK</name>
    <dbReference type="NCBI Taxonomy" id="2126562"/>
    <lineage>
        <taxon>Bacteria</taxon>
        <taxon>Pseudomonadati</taxon>
        <taxon>Pseudomonadota</taxon>
        <taxon>Gammaproteobacteria</taxon>
        <taxon>Candidatus Kentrum</taxon>
    </lineage>
</organism>
<protein>
    <submittedName>
        <fullName evidence="2">Galactose-1-phosphate uridylyltransferase</fullName>
    </submittedName>
</protein>
<dbReference type="EMBL" id="CAADEX010000054">
    <property type="protein sequence ID" value="VFJ55839.1"/>
    <property type="molecule type" value="Genomic_DNA"/>
</dbReference>
<dbReference type="Pfam" id="PF16268">
    <property type="entry name" value="DUF4921"/>
    <property type="match status" value="1"/>
</dbReference>
<dbReference type="PANTHER" id="PTHR42763">
    <property type="entry name" value="ADP-GLUCOSE PHOSPHORYLASE"/>
    <property type="match status" value="1"/>
</dbReference>
<feature type="domain" description="DUF4921" evidence="1">
    <location>
        <begin position="23"/>
        <end position="448"/>
    </location>
</feature>
<keyword evidence="2" id="KW-0808">Transferase</keyword>
<dbReference type="EMBL" id="CAADEY010000042">
    <property type="protein sequence ID" value="VFJ54273.1"/>
    <property type="molecule type" value="Genomic_DNA"/>
</dbReference>
<dbReference type="SUPFAM" id="SSF54197">
    <property type="entry name" value="HIT-like"/>
    <property type="match status" value="1"/>
</dbReference>
<accession>A0A450SL19</accession>
<sequence length="454" mass="52236">MSNQSAHHNQPAHHFTHASYHEMPDGTIKQINPFTGTAVWTPPGRGNKPITNAIPASAKKIKTAIPEGYCNFCEARYLNTPPEKARMVEKKGKYVIETGVKAADLHKTIAEFRRIPNLFEIVTYEYWTKNYDFSMTMENVQRKADYLDSAEGIRHVIDIVEMKLKAANRTEQQIKAIPLEEKLRMADAFFGGGHELIVAQRHYRPDAKYEVELCSSGELTPEEHCRYFMFTIEAIKDIVGNNRYVRYVSVFQNWLSNAGASFDHLHKQLVAIDEWGIAIERELYQYRLNRNYYNEMGPNFAGYHNLVFAENDYAIAYVEIGRRYPTIAVYSKSENAMPHDHTHEEIRGISDIVHACHSAMGNQIPCNEEWYYSPIDAIENIPWHILIRWRTSNPAGFEGGTRIYINPISPKGLRDKIVPRMFELKNEGKIETFPIAWECPCKPNSLRYIAGSKP</sequence>
<evidence type="ECO:0000313" key="2">
    <source>
        <dbReference type="EMBL" id="VFJ54273.1"/>
    </source>
</evidence>
<dbReference type="Gene3D" id="3.30.428.10">
    <property type="entry name" value="HIT-like"/>
    <property type="match status" value="2"/>
</dbReference>
<dbReference type="InterPro" id="IPR032576">
    <property type="entry name" value="DUF4921"/>
</dbReference>
<gene>
    <name evidence="3" type="ORF">BECKDK2373B_GA0170837_105426</name>
    <name evidence="2" type="ORF">BECKDK2373C_GA0170839_104239</name>
</gene>